<dbReference type="EMBL" id="JAODUO010001239">
    <property type="protein sequence ID" value="KAK2168193.1"/>
    <property type="molecule type" value="Genomic_DNA"/>
</dbReference>
<evidence type="ECO:0000256" key="8">
    <source>
        <dbReference type="SAM" id="MobiDB-lite"/>
    </source>
</evidence>
<feature type="compositionally biased region" description="Basic residues" evidence="8">
    <location>
        <begin position="176"/>
        <end position="187"/>
    </location>
</feature>
<proteinExistence type="inferred from homology"/>
<dbReference type="PANTHER" id="PTHR12902">
    <property type="entry name" value="WASP-1"/>
    <property type="match status" value="1"/>
</dbReference>
<dbReference type="PANTHER" id="PTHR12902:SF1">
    <property type="entry name" value="WISKOTT-ALDRICH SYNDROME PROTEIN FAMILY MEMBER"/>
    <property type="match status" value="1"/>
</dbReference>
<sequence length="585" mass="65010">MPLIKRNVEPVDLCRSRVPPGINNELECVTNTTLANIIRQLSSLSKHAEDMFGEIFQETSMFLQRTSQLQHRVDRLKVKVTQLDSTVEEVSLQDINMRKPFKSSVIKDQQIITLETRPHAISEAYRQCDTPPALVKLNPYREDGKDSMKFYTDPTYFFELWCHEMQKDTEQQKKELKQRRKNRRPKNRPPQQIREAKCRREDMQKYRFGKEFVQELSKPTKSSPYEGQSRPSSLELKQYAAVTGTHLTEEQYLHQRTANNGPAPGGAQAVPQYQPPPPYQPHPSPPPYTPKDYAGYQPEYSAQSPAGTPTRRSAVNRGPSSVGGIRPTEAPPMPPGVQQAKYDSPMGNRSGSASRESLPPPPLPPPLLPGEQPAMNRANPAGMSPIHVNTMHQGSPVRHTPSPQHLRNATPDSMELPLPSPPPLPSDGMPAMPPLPPQAGVPLPPPLPPPNMGAMPETNKLPNGNVLQGQINAVTLVPPPADDVSISSNVSSTTVSSNSTMNAVNNDRPAATIGCDLLNAIRDGIKLRKVEERRQKDEQKRQPTGHLDVQSIMEAAFEMRRKALEANDSDDDEEECDDGDWSGED</sequence>
<feature type="domain" description="WH2" evidence="9">
    <location>
        <begin position="513"/>
        <end position="530"/>
    </location>
</feature>
<feature type="compositionally biased region" description="Basic and acidic residues" evidence="8">
    <location>
        <begin position="194"/>
        <end position="213"/>
    </location>
</feature>
<feature type="compositionally biased region" description="Pro residues" evidence="8">
    <location>
        <begin position="418"/>
        <end position="441"/>
    </location>
</feature>
<dbReference type="FunFam" id="1.20.5.340:FF:000012">
    <property type="entry name" value="Wiskott-Aldrich syndrome protein family member 1"/>
    <property type="match status" value="1"/>
</dbReference>
<evidence type="ECO:0000256" key="1">
    <source>
        <dbReference type="ARBA" id="ARBA00004245"/>
    </source>
</evidence>
<dbReference type="Gene3D" id="6.10.280.150">
    <property type="match status" value="2"/>
</dbReference>
<name>A0AAD9KCY6_RIDPI</name>
<dbReference type="CDD" id="cd22057">
    <property type="entry name" value="WH2_WAVE"/>
    <property type="match status" value="1"/>
</dbReference>
<keyword evidence="4" id="KW-0597">Phosphoprotein</keyword>
<keyword evidence="5 7" id="KW-0009">Actin-binding</keyword>
<dbReference type="InterPro" id="IPR003124">
    <property type="entry name" value="WH2_dom"/>
</dbReference>
<feature type="compositionally biased region" description="Pro residues" evidence="8">
    <location>
        <begin position="358"/>
        <end position="368"/>
    </location>
</feature>
<feature type="region of interest" description="Disordered" evidence="8">
    <location>
        <begin position="562"/>
        <end position="585"/>
    </location>
</feature>
<keyword evidence="11" id="KW-1185">Reference proteome</keyword>
<dbReference type="AlphaFoldDB" id="A0AAD9KCY6"/>
<dbReference type="GO" id="GO:0034237">
    <property type="term" value="F:protein kinase A regulatory subunit binding"/>
    <property type="evidence" value="ECO:0007669"/>
    <property type="project" value="TreeGrafter"/>
</dbReference>
<dbReference type="PROSITE" id="PS51082">
    <property type="entry name" value="WH2"/>
    <property type="match status" value="1"/>
</dbReference>
<feature type="compositionally biased region" description="Low complexity" evidence="8">
    <location>
        <begin position="261"/>
        <end position="272"/>
    </location>
</feature>
<evidence type="ECO:0000256" key="2">
    <source>
        <dbReference type="ARBA" id="ARBA00006993"/>
    </source>
</evidence>
<evidence type="ECO:0000313" key="11">
    <source>
        <dbReference type="Proteomes" id="UP001209878"/>
    </source>
</evidence>
<dbReference type="GO" id="GO:2000601">
    <property type="term" value="P:positive regulation of Arp2/3 complex-mediated actin nucleation"/>
    <property type="evidence" value="ECO:0007669"/>
    <property type="project" value="TreeGrafter"/>
</dbReference>
<gene>
    <name evidence="10" type="ORF">NP493_1240g00037</name>
</gene>
<dbReference type="GO" id="GO:0005856">
    <property type="term" value="C:cytoskeleton"/>
    <property type="evidence" value="ECO:0007669"/>
    <property type="project" value="UniProtKB-SubCell"/>
</dbReference>
<evidence type="ECO:0000256" key="4">
    <source>
        <dbReference type="ARBA" id="ARBA00022553"/>
    </source>
</evidence>
<comment type="subcellular location">
    <subcellularLocation>
        <location evidence="1 7">Cytoplasm</location>
        <location evidence="1 7">Cytoskeleton</location>
    </subcellularLocation>
</comment>
<accession>A0AAD9KCY6</accession>
<dbReference type="GO" id="GO:0030036">
    <property type="term" value="P:actin cytoskeleton organization"/>
    <property type="evidence" value="ECO:0007669"/>
    <property type="project" value="UniProtKB-UniRule"/>
</dbReference>
<feature type="region of interest" description="Disordered" evidence="8">
    <location>
        <begin position="171"/>
        <end position="233"/>
    </location>
</feature>
<comment type="subunit">
    <text evidence="7">Binds actin and the Arp2/3 complex.</text>
</comment>
<evidence type="ECO:0000256" key="3">
    <source>
        <dbReference type="ARBA" id="ARBA00022490"/>
    </source>
</evidence>
<keyword evidence="6 7" id="KW-0206">Cytoskeleton</keyword>
<dbReference type="Proteomes" id="UP001209878">
    <property type="component" value="Unassembled WGS sequence"/>
</dbReference>
<dbReference type="InterPro" id="IPR028288">
    <property type="entry name" value="SCAR/WAVE_fam"/>
</dbReference>
<comment type="similarity">
    <text evidence="2 7">Belongs to the SCAR/WAVE family.</text>
</comment>
<comment type="caution">
    <text evidence="10">The sequence shown here is derived from an EMBL/GenBank/DDBJ whole genome shotgun (WGS) entry which is preliminary data.</text>
</comment>
<comment type="function">
    <text evidence="7">Downstream effector molecule involved in the transmission of signals from tyrosine kinase receptors and small GTPases to the actin cytoskeleton. Promotes formation of actin filaments. Part of the WAVE complex that regulates lamellipodia formation. The WAVE complex regulates actin filament reorganization via its interaction with the Arp2/3 complex.</text>
</comment>
<evidence type="ECO:0000256" key="7">
    <source>
        <dbReference type="RuleBase" id="RU367034"/>
    </source>
</evidence>
<dbReference type="Gene3D" id="1.20.5.340">
    <property type="match status" value="1"/>
</dbReference>
<evidence type="ECO:0000313" key="10">
    <source>
        <dbReference type="EMBL" id="KAK2168193.1"/>
    </source>
</evidence>
<feature type="compositionally biased region" description="Polar residues" evidence="8">
    <location>
        <begin position="300"/>
        <end position="313"/>
    </location>
</feature>
<organism evidence="10 11">
    <name type="scientific">Ridgeia piscesae</name>
    <name type="common">Tubeworm</name>
    <dbReference type="NCBI Taxonomy" id="27915"/>
    <lineage>
        <taxon>Eukaryota</taxon>
        <taxon>Metazoa</taxon>
        <taxon>Spiralia</taxon>
        <taxon>Lophotrochozoa</taxon>
        <taxon>Annelida</taxon>
        <taxon>Polychaeta</taxon>
        <taxon>Sedentaria</taxon>
        <taxon>Canalipalpata</taxon>
        <taxon>Sabellida</taxon>
        <taxon>Siboglinidae</taxon>
        <taxon>Ridgeia</taxon>
    </lineage>
</organism>
<evidence type="ECO:0000259" key="9">
    <source>
        <dbReference type="PROSITE" id="PS51082"/>
    </source>
</evidence>
<evidence type="ECO:0000256" key="6">
    <source>
        <dbReference type="ARBA" id="ARBA00023212"/>
    </source>
</evidence>
<reference evidence="10" key="1">
    <citation type="journal article" date="2023" name="Mol. Biol. Evol.">
        <title>Third-Generation Sequencing Reveals the Adaptive Role of the Epigenome in Three Deep-Sea Polychaetes.</title>
        <authorList>
            <person name="Perez M."/>
            <person name="Aroh O."/>
            <person name="Sun Y."/>
            <person name="Lan Y."/>
            <person name="Juniper S.K."/>
            <person name="Young C.R."/>
            <person name="Angers B."/>
            <person name="Qian P.Y."/>
        </authorList>
    </citation>
    <scope>NUCLEOTIDE SEQUENCE</scope>
    <source>
        <strain evidence="10">R07B-5</strain>
    </source>
</reference>
<dbReference type="GO" id="GO:0031209">
    <property type="term" value="C:SCAR complex"/>
    <property type="evidence" value="ECO:0007669"/>
    <property type="project" value="TreeGrafter"/>
</dbReference>
<feature type="compositionally biased region" description="Pro residues" evidence="8">
    <location>
        <begin position="273"/>
        <end position="289"/>
    </location>
</feature>
<feature type="compositionally biased region" description="Polar residues" evidence="8">
    <location>
        <begin position="217"/>
        <end position="232"/>
    </location>
</feature>
<feature type="compositionally biased region" description="Acidic residues" evidence="8">
    <location>
        <begin position="567"/>
        <end position="585"/>
    </location>
</feature>
<protein>
    <recommendedName>
        <fullName evidence="7">Wiskott-Aldrich syndrome protein family member</fullName>
        <shortName evidence="7">WASP family protein member</shortName>
    </recommendedName>
</protein>
<dbReference type="GO" id="GO:0071933">
    <property type="term" value="F:Arp2/3 complex binding"/>
    <property type="evidence" value="ECO:0007669"/>
    <property type="project" value="TreeGrafter"/>
</dbReference>
<feature type="region of interest" description="Disordered" evidence="8">
    <location>
        <begin position="256"/>
        <end position="441"/>
    </location>
</feature>
<evidence type="ECO:0000256" key="5">
    <source>
        <dbReference type="ARBA" id="ARBA00023203"/>
    </source>
</evidence>
<dbReference type="GO" id="GO:0003779">
    <property type="term" value="F:actin binding"/>
    <property type="evidence" value="ECO:0007669"/>
    <property type="project" value="UniProtKB-UniRule"/>
</dbReference>
<keyword evidence="3 7" id="KW-0963">Cytoplasm</keyword>